<sequence>MSNVIYAFRVSDELFRLTTEAIRTRSLATRRFETVSSTALYGLEKFLDMPDFELMLERASTIEDNGENRVGFRIQIDQKALFQAARDRATTDPTTPATARFLLTVSMLCVFDCAIRRKVPTNAKKILTASRAITVYSAQKGGRHD</sequence>
<dbReference type="RefSeq" id="WP_029623257.1">
    <property type="nucleotide sequence ID" value="NZ_JAWXXV010000002.1"/>
</dbReference>
<comment type="caution">
    <text evidence="1">The sequence shown here is derived from an EMBL/GenBank/DDBJ whole genome shotgun (WGS) entry which is preliminary data.</text>
</comment>
<protein>
    <submittedName>
        <fullName evidence="1">Uncharacterized protein</fullName>
    </submittedName>
</protein>
<keyword evidence="2" id="KW-1185">Reference proteome</keyword>
<accession>A0ABU4PWX9</accession>
<gene>
    <name evidence="1" type="ORF">SIL82_19890</name>
</gene>
<organism evidence="1 2">
    <name type="scientific">Sphingomonas echinoides</name>
    <dbReference type="NCBI Taxonomy" id="59803"/>
    <lineage>
        <taxon>Bacteria</taxon>
        <taxon>Pseudomonadati</taxon>
        <taxon>Pseudomonadota</taxon>
        <taxon>Alphaproteobacteria</taxon>
        <taxon>Sphingomonadales</taxon>
        <taxon>Sphingomonadaceae</taxon>
        <taxon>Sphingomonas</taxon>
    </lineage>
</organism>
<evidence type="ECO:0000313" key="2">
    <source>
        <dbReference type="Proteomes" id="UP001279660"/>
    </source>
</evidence>
<name>A0ABU4PWX9_9SPHN</name>
<dbReference type="Proteomes" id="UP001279660">
    <property type="component" value="Unassembled WGS sequence"/>
</dbReference>
<reference evidence="1 2" key="1">
    <citation type="submission" date="2023-11" db="EMBL/GenBank/DDBJ databases">
        <title>MicrobeMod: A computational toolkit for identifying prokaryotic methylation and restriction-modification with nanopore sequencing.</title>
        <authorList>
            <person name="Crits-Christoph A."/>
            <person name="Kang S.C."/>
            <person name="Lee H."/>
            <person name="Ostrov N."/>
        </authorList>
    </citation>
    <scope>NUCLEOTIDE SEQUENCE [LARGE SCALE GENOMIC DNA]</scope>
    <source>
        <strain evidence="1 2">ATCC 14820</strain>
    </source>
</reference>
<dbReference type="EMBL" id="JAWXXV010000002">
    <property type="protein sequence ID" value="MDX5986520.1"/>
    <property type="molecule type" value="Genomic_DNA"/>
</dbReference>
<proteinExistence type="predicted"/>
<evidence type="ECO:0000313" key="1">
    <source>
        <dbReference type="EMBL" id="MDX5986520.1"/>
    </source>
</evidence>